<organism evidence="2 3">
    <name type="scientific">Dorea formicigenerans</name>
    <dbReference type="NCBI Taxonomy" id="39486"/>
    <lineage>
        <taxon>Bacteria</taxon>
        <taxon>Bacillati</taxon>
        <taxon>Bacillota</taxon>
        <taxon>Clostridia</taxon>
        <taxon>Lachnospirales</taxon>
        <taxon>Lachnospiraceae</taxon>
        <taxon>Dorea</taxon>
    </lineage>
</organism>
<proteinExistence type="predicted"/>
<dbReference type="Pfam" id="PF01208">
    <property type="entry name" value="URO-D"/>
    <property type="match status" value="1"/>
</dbReference>
<reference evidence="2 3" key="1">
    <citation type="submission" date="2018-08" db="EMBL/GenBank/DDBJ databases">
        <title>A genome reference for cultivated species of the human gut microbiota.</title>
        <authorList>
            <person name="Zou Y."/>
            <person name="Xue W."/>
            <person name="Luo G."/>
        </authorList>
    </citation>
    <scope>NUCLEOTIDE SEQUENCE [LARGE SCALE GENOMIC DNA]</scope>
    <source>
        <strain evidence="2 3">TM09-19AC</strain>
    </source>
</reference>
<dbReference type="RefSeq" id="WP_117494317.1">
    <property type="nucleotide sequence ID" value="NZ_QSOI01000002.1"/>
</dbReference>
<sequence>MTKEELYKKIENQKKELSAQERNMLYMQGKEVDCLPYSLLSHEALADIWGFTVEELRHSFEAKCALLERKRDLYDEIGISGALGLRGLSEALGSKLIYPKNSEEIVVDPILMNYEKLDSLEEFEVRKNEVLMKKMEEIHRLIDYFPDMPAFGGVAGPMSTAISLRPIELVLRDMKKRPEQLHRLLEFCVSASLKWVKTLNEEFSITSVSIADPATTTDILGYNYYREFSYPYIKKLFDGIMKITNQVPSLHICGHSKKILKDLADIGFNNFSLDNCESLEEIKNLVGNRMLLGGNIDPVDIMRNGTIDDVIEATKQVIYYGSDNPCGYIVMPGCQVPIGTPLENIDALRYAVREYSKGAVKGKRINPFQ</sequence>
<dbReference type="GO" id="GO:0006779">
    <property type="term" value="P:porphyrin-containing compound biosynthetic process"/>
    <property type="evidence" value="ECO:0007669"/>
    <property type="project" value="InterPro"/>
</dbReference>
<evidence type="ECO:0000259" key="1">
    <source>
        <dbReference type="Pfam" id="PF01208"/>
    </source>
</evidence>
<dbReference type="AlphaFoldDB" id="A0A3E4FA16"/>
<dbReference type="Proteomes" id="UP000260664">
    <property type="component" value="Unassembled WGS sequence"/>
</dbReference>
<name>A0A3E4FA16_9FIRM</name>
<dbReference type="SUPFAM" id="SSF51726">
    <property type="entry name" value="UROD/MetE-like"/>
    <property type="match status" value="1"/>
</dbReference>
<dbReference type="GO" id="GO:0004853">
    <property type="term" value="F:uroporphyrinogen decarboxylase activity"/>
    <property type="evidence" value="ECO:0007669"/>
    <property type="project" value="InterPro"/>
</dbReference>
<feature type="domain" description="Uroporphyrinogen decarboxylase (URO-D)" evidence="1">
    <location>
        <begin position="20"/>
        <end position="355"/>
    </location>
</feature>
<comment type="caution">
    <text evidence="2">The sequence shown here is derived from an EMBL/GenBank/DDBJ whole genome shotgun (WGS) entry which is preliminary data.</text>
</comment>
<dbReference type="InterPro" id="IPR000257">
    <property type="entry name" value="Uroporphyrinogen_deCOase"/>
</dbReference>
<evidence type="ECO:0000313" key="3">
    <source>
        <dbReference type="Proteomes" id="UP000260664"/>
    </source>
</evidence>
<dbReference type="PANTHER" id="PTHR47099:SF1">
    <property type="entry name" value="METHYLCOBAMIDE:COM METHYLTRANSFERASE MTBA"/>
    <property type="match status" value="1"/>
</dbReference>
<accession>A0A3E4FA16</accession>
<evidence type="ECO:0000313" key="2">
    <source>
        <dbReference type="EMBL" id="RGI86284.1"/>
    </source>
</evidence>
<protein>
    <submittedName>
        <fullName evidence="2">Uroporphyrinogen decarboxylase</fullName>
    </submittedName>
</protein>
<gene>
    <name evidence="2" type="ORF">DXD84_02405</name>
</gene>
<dbReference type="Gene3D" id="3.20.20.210">
    <property type="match status" value="1"/>
</dbReference>
<dbReference type="PANTHER" id="PTHR47099">
    <property type="entry name" value="METHYLCOBAMIDE:COM METHYLTRANSFERASE MTBA"/>
    <property type="match status" value="1"/>
</dbReference>
<dbReference type="CDD" id="cd03465">
    <property type="entry name" value="URO-D_like"/>
    <property type="match status" value="1"/>
</dbReference>
<dbReference type="InterPro" id="IPR052024">
    <property type="entry name" value="Methanogen_methyltrans"/>
</dbReference>
<dbReference type="EMBL" id="QSOI01000002">
    <property type="protein sequence ID" value="RGI86284.1"/>
    <property type="molecule type" value="Genomic_DNA"/>
</dbReference>
<dbReference type="InterPro" id="IPR038071">
    <property type="entry name" value="UROD/MetE-like_sf"/>
</dbReference>